<dbReference type="AlphaFoldDB" id="A0A4R3M7P1"/>
<sequence length="199" mass="21244">MTIQSISMLPLDESGAQAADGSRRLAHTPLASRCLWGVVAAVGLSCLGFGDIAAAKPLAEGEHKRKDEPLSVVMWSPPPDEAELIMTEAQWGDPGAPFVFSGDTLRTGGSFESRRDIGIGSQALINTYGDSVLYLSGTVRSESGSRQSLAKLGAGALWCYRGQTLTRATPCCCKAVCTWLATVLWARRLERCMPIRAPS</sequence>
<dbReference type="EMBL" id="SMAJ01000004">
    <property type="protein sequence ID" value="TCT09092.1"/>
    <property type="molecule type" value="Genomic_DNA"/>
</dbReference>
<protein>
    <submittedName>
        <fullName evidence="1">Uncharacterized protein</fullName>
    </submittedName>
</protein>
<dbReference type="Proteomes" id="UP000295525">
    <property type="component" value="Unassembled WGS sequence"/>
</dbReference>
<evidence type="ECO:0000313" key="1">
    <source>
        <dbReference type="EMBL" id="TCT09092.1"/>
    </source>
</evidence>
<keyword evidence="2" id="KW-1185">Reference proteome</keyword>
<organism evidence="1 2">
    <name type="scientific">Paralcaligenes ureilyticus</name>
    <dbReference type="NCBI Taxonomy" id="627131"/>
    <lineage>
        <taxon>Bacteria</taxon>
        <taxon>Pseudomonadati</taxon>
        <taxon>Pseudomonadota</taxon>
        <taxon>Betaproteobacteria</taxon>
        <taxon>Burkholderiales</taxon>
        <taxon>Alcaligenaceae</taxon>
        <taxon>Paralcaligenes</taxon>
    </lineage>
</organism>
<gene>
    <name evidence="1" type="ORF">EDC26_104252</name>
</gene>
<proteinExistence type="predicted"/>
<evidence type="ECO:0000313" key="2">
    <source>
        <dbReference type="Proteomes" id="UP000295525"/>
    </source>
</evidence>
<comment type="caution">
    <text evidence="1">The sequence shown here is derived from an EMBL/GenBank/DDBJ whole genome shotgun (WGS) entry which is preliminary data.</text>
</comment>
<name>A0A4R3M7P1_9BURK</name>
<accession>A0A4R3M7P1</accession>
<reference evidence="1 2" key="1">
    <citation type="submission" date="2019-03" db="EMBL/GenBank/DDBJ databases">
        <title>Genomic Encyclopedia of Type Strains, Phase IV (KMG-IV): sequencing the most valuable type-strain genomes for metagenomic binning, comparative biology and taxonomic classification.</title>
        <authorList>
            <person name="Goeker M."/>
        </authorList>
    </citation>
    <scope>NUCLEOTIDE SEQUENCE [LARGE SCALE GENOMIC DNA]</scope>
    <source>
        <strain evidence="1 2">DSM 24591</strain>
    </source>
</reference>